<evidence type="ECO:0000313" key="1">
    <source>
        <dbReference type="EMBL" id="RUT47419.1"/>
    </source>
</evidence>
<evidence type="ECO:0000313" key="2">
    <source>
        <dbReference type="Proteomes" id="UP000279446"/>
    </source>
</evidence>
<sequence>MFMSINILFELQHELRRLYIAGSGMAEGDLRLAKIVPQLEKLGETAPIFNRFAQAVNELITSERTDAASKLLELGTLLHSVLYTQGKTEGAGEVSPLVGTNIKADTSVPYKKIAPLIEALTQKGQGRLEQIHQAYNEGLFHDFRVISAAVTALDDSYAEIPEFLFHKVISQYGTDALPMLKQQFQLQGGKGHARRLQLIHNIEGKIEIDLYLQAATIGSVEVRTAGIEILGEYPEQEQFLLDQAGDKKKEIRRAALNALSKLGSDKAQDCLFEALTSKDHELAAEPIRLCGSDNLIHRVIRHTEDVLDGVLAGTEKDEPEQRLISYMTSLEESSSNELFVLLQKILSVPAERTAELDRLQEVAVQMLLNLGHSEAYAFTAGLQQAYNRRFIGYSFRAAVYSLPPEEVYERYAPELHNKRTSAAKELLRTLGMITADITDQMSGNSSKETWDPRWVHLLIKLDEKELVTRFAFHSDAAVISYLSKQCAAHPKFQDYVTVDMLLALFKLSDDHVPEMVMDILERDKTSHFYYLNRAQTALLSQLPPVYADRLRQFAETIRYESVKQQVLDIADRVVANNLN</sequence>
<dbReference type="InterPro" id="IPR011989">
    <property type="entry name" value="ARM-like"/>
</dbReference>
<reference evidence="1 2" key="1">
    <citation type="submission" date="2018-12" db="EMBL/GenBank/DDBJ databases">
        <authorList>
            <person name="Sun L."/>
            <person name="Chen Z."/>
        </authorList>
    </citation>
    <scope>NUCLEOTIDE SEQUENCE [LARGE SCALE GENOMIC DNA]</scope>
    <source>
        <strain evidence="1 2">DSM 15890</strain>
    </source>
</reference>
<dbReference type="Pfam" id="PF13646">
    <property type="entry name" value="HEAT_2"/>
    <property type="match status" value="1"/>
</dbReference>
<dbReference type="Proteomes" id="UP000279446">
    <property type="component" value="Unassembled WGS sequence"/>
</dbReference>
<dbReference type="EMBL" id="RZNY01000004">
    <property type="protein sequence ID" value="RUT47419.1"/>
    <property type="molecule type" value="Genomic_DNA"/>
</dbReference>
<keyword evidence="2" id="KW-1185">Reference proteome</keyword>
<name>A0A3S1CAD6_9BACL</name>
<proteinExistence type="predicted"/>
<accession>A0A3S1CAD6</accession>
<organism evidence="1 2">
    <name type="scientific">Paenibacillus anaericanus</name>
    <dbReference type="NCBI Taxonomy" id="170367"/>
    <lineage>
        <taxon>Bacteria</taxon>
        <taxon>Bacillati</taxon>
        <taxon>Bacillota</taxon>
        <taxon>Bacilli</taxon>
        <taxon>Bacillales</taxon>
        <taxon>Paenibacillaceae</taxon>
        <taxon>Paenibacillus</taxon>
    </lineage>
</organism>
<comment type="caution">
    <text evidence="1">The sequence shown here is derived from an EMBL/GenBank/DDBJ whole genome shotgun (WGS) entry which is preliminary data.</text>
</comment>
<dbReference type="OrthoDB" id="83685at2"/>
<protein>
    <submittedName>
        <fullName evidence="1">HEAT repeat domain-containing protein</fullName>
    </submittedName>
</protein>
<dbReference type="Gene3D" id="1.25.10.10">
    <property type="entry name" value="Leucine-rich Repeat Variant"/>
    <property type="match status" value="1"/>
</dbReference>
<gene>
    <name evidence="1" type="ORF">EJP82_06840</name>
</gene>
<dbReference type="SUPFAM" id="SSF48371">
    <property type="entry name" value="ARM repeat"/>
    <property type="match status" value="2"/>
</dbReference>
<dbReference type="InterPro" id="IPR016024">
    <property type="entry name" value="ARM-type_fold"/>
</dbReference>
<dbReference type="AlphaFoldDB" id="A0A3S1CAD6"/>